<evidence type="ECO:0000313" key="2">
    <source>
        <dbReference type="Proteomes" id="UP000762676"/>
    </source>
</evidence>
<proteinExistence type="predicted"/>
<evidence type="ECO:0008006" key="3">
    <source>
        <dbReference type="Google" id="ProtNLM"/>
    </source>
</evidence>
<name>A0AAV4JYL6_9GAST</name>
<dbReference type="AlphaFoldDB" id="A0AAV4JYL6"/>
<keyword evidence="2" id="KW-1185">Reference proteome</keyword>
<accession>A0AAV4JYL6</accession>
<reference evidence="1 2" key="1">
    <citation type="journal article" date="2021" name="Elife">
        <title>Chloroplast acquisition without the gene transfer in kleptoplastic sea slugs, Plakobranchus ocellatus.</title>
        <authorList>
            <person name="Maeda T."/>
            <person name="Takahashi S."/>
            <person name="Yoshida T."/>
            <person name="Shimamura S."/>
            <person name="Takaki Y."/>
            <person name="Nagai Y."/>
            <person name="Toyoda A."/>
            <person name="Suzuki Y."/>
            <person name="Arimoto A."/>
            <person name="Ishii H."/>
            <person name="Satoh N."/>
            <person name="Nishiyama T."/>
            <person name="Hasebe M."/>
            <person name="Maruyama T."/>
            <person name="Minagawa J."/>
            <person name="Obokata J."/>
            <person name="Shigenobu S."/>
        </authorList>
    </citation>
    <scope>NUCLEOTIDE SEQUENCE [LARGE SCALE GENOMIC DNA]</scope>
</reference>
<organism evidence="1 2">
    <name type="scientific">Elysia marginata</name>
    <dbReference type="NCBI Taxonomy" id="1093978"/>
    <lineage>
        <taxon>Eukaryota</taxon>
        <taxon>Metazoa</taxon>
        <taxon>Spiralia</taxon>
        <taxon>Lophotrochozoa</taxon>
        <taxon>Mollusca</taxon>
        <taxon>Gastropoda</taxon>
        <taxon>Heterobranchia</taxon>
        <taxon>Euthyneura</taxon>
        <taxon>Panpulmonata</taxon>
        <taxon>Sacoglossa</taxon>
        <taxon>Placobranchoidea</taxon>
        <taxon>Plakobranchidae</taxon>
        <taxon>Elysia</taxon>
    </lineage>
</organism>
<gene>
    <name evidence="1" type="ORF">ElyMa_005264000</name>
</gene>
<protein>
    <recommendedName>
        <fullName evidence="3">Sfi1 spindle body domain-containing protein</fullName>
    </recommendedName>
</protein>
<dbReference type="EMBL" id="BMAT01010510">
    <property type="protein sequence ID" value="GFS27385.1"/>
    <property type="molecule type" value="Genomic_DNA"/>
</dbReference>
<dbReference type="Proteomes" id="UP000762676">
    <property type="component" value="Unassembled WGS sequence"/>
</dbReference>
<comment type="caution">
    <text evidence="1">The sequence shown here is derived from an EMBL/GenBank/DDBJ whole genome shotgun (WGS) entry which is preliminary data.</text>
</comment>
<evidence type="ECO:0000313" key="1">
    <source>
        <dbReference type="EMBL" id="GFS27385.1"/>
    </source>
</evidence>
<sequence length="495" mass="59729">MSSFDTDTDRLVLLSGGLQASANDHQIRCQRLKEMATLAIIRLKNWPVCLAFEQWREFTSRERQLKKAVTELRARVATLEEARMLRIWRDTYLGASLARKHRTQDQRKQKQILHLWLSRTEEEMQLLPLETQLTNQITRRSLVVCFCVWLVRYRAVTSIRTVVRKSLLSWVFTAWRNYAELKHDITTKSENFRNRRQTKLVFSRWCERLSQAREVEYRHRLAWESYLLLILQQWRVWAAVSKRLAVIEQEVGRGVCRRHLTASFLRWRAMAVKVRSARSTMTQKMTQSLFVAWRCETVRRREEKSRMLRCRVRSYTLLVERLFRQWSTAYQAKQQERQERQLQAEDLARTWGRLWRRRAQKSRGQWLKHELDTRKVAAAFTYWTARLERVHQLHSLLDNLLRRRGTELMSRSLQTWRLQLSSARAGRLRQGRLMFTVLAEWRVFTKESKDRRIRGMALKKALQERSLHVYFRYWVTVARTSQSVQQSVEKRMLFR</sequence>